<dbReference type="GeneID" id="39574264"/>
<accession>A0A856M6I0</accession>
<dbReference type="RefSeq" id="WP_013603278.1">
    <property type="nucleotide sequence ID" value="NZ_CP041370.1"/>
</dbReference>
<name>A0A856M6I0_9BACI</name>
<keyword evidence="2" id="KW-0614">Plasmid</keyword>
<sequence length="213" mass="24907">MKNIKHIKKMRNSILFSVVWRLLFLVLYPVILGAGLPLIGLNLPSATLFILSFIGCMMVCLTIATHISNLVNIREVLKQYASIERELVGTYSIDAKVLDDMLDNTMKKYHHQRSFDRDYNLADLHAIEELVQEERNGKYFDKYLAHDDSIKDEIRMAVVPKRVAEDLLYSVFNSKTTFGITGRKYYHKWHMARLDEQLLPFLQEKQEKMHKTN</sequence>
<evidence type="ECO:0000256" key="1">
    <source>
        <dbReference type="SAM" id="Phobius"/>
    </source>
</evidence>
<keyword evidence="1" id="KW-1133">Transmembrane helix</keyword>
<keyword evidence="3" id="KW-1185">Reference proteome</keyword>
<reference evidence="2 3" key="1">
    <citation type="submission" date="2019-07" db="EMBL/GenBank/DDBJ databases">
        <title>Bacillus alkalisoli sp. nov. isolated from saline soil.</title>
        <authorList>
            <person name="Sun J.-Q."/>
            <person name="Xu L."/>
        </authorList>
    </citation>
    <scope>NUCLEOTIDE SEQUENCE [LARGE SCALE GENOMIC DNA]</scope>
    <source>
        <strain evidence="2 3">M4U3P1</strain>
        <plasmid evidence="2 3">unnamed1</plasmid>
    </source>
</reference>
<dbReference type="KEGG" id="psua:FLK61_00335"/>
<proteinExistence type="predicted"/>
<protein>
    <submittedName>
        <fullName evidence="2">Uncharacterized protein</fullName>
    </submittedName>
</protein>
<keyword evidence="1" id="KW-0812">Transmembrane</keyword>
<feature type="transmembrane region" description="Helical" evidence="1">
    <location>
        <begin position="12"/>
        <end position="31"/>
    </location>
</feature>
<keyword evidence="1" id="KW-0472">Membrane</keyword>
<geneLocation type="plasmid" evidence="2 3">
    <name>unnamed1</name>
</geneLocation>
<dbReference type="Proteomes" id="UP000318138">
    <property type="component" value="Plasmid unnamed1"/>
</dbReference>
<gene>
    <name evidence="2" type="ORF">FLK61_00335</name>
</gene>
<feature type="transmembrane region" description="Helical" evidence="1">
    <location>
        <begin position="43"/>
        <end position="64"/>
    </location>
</feature>
<evidence type="ECO:0000313" key="2">
    <source>
        <dbReference type="EMBL" id="QDK92298.1"/>
    </source>
</evidence>
<dbReference type="EMBL" id="CP041370">
    <property type="protein sequence ID" value="QDK92298.1"/>
    <property type="molecule type" value="Genomic_DNA"/>
</dbReference>
<dbReference type="AlphaFoldDB" id="A0A856M6I0"/>
<organism evidence="2 3">
    <name type="scientific">Paenalkalicoccus suaedae</name>
    <dbReference type="NCBI Taxonomy" id="2592382"/>
    <lineage>
        <taxon>Bacteria</taxon>
        <taxon>Bacillati</taxon>
        <taxon>Bacillota</taxon>
        <taxon>Bacilli</taxon>
        <taxon>Bacillales</taxon>
        <taxon>Bacillaceae</taxon>
        <taxon>Paenalkalicoccus</taxon>
    </lineage>
</organism>
<evidence type="ECO:0000313" key="3">
    <source>
        <dbReference type="Proteomes" id="UP000318138"/>
    </source>
</evidence>